<evidence type="ECO:0000313" key="3">
    <source>
        <dbReference type="Proteomes" id="UP000283841"/>
    </source>
</evidence>
<gene>
    <name evidence="2" type="ORF">C8Q69DRAFT_188067</name>
</gene>
<sequence>MESKSTTEIRADLHERAKRGQALNDDEREAVIKAEASLGGEEIGRGFADEAPAPAPSQEVNPHQCAWASKADDVLSQRLDRVTKDDARDLQSKETRAFDKLPAKASLASNVQSVADQNEDTRFPELRPPPGS</sequence>
<reference evidence="2 3" key="1">
    <citation type="journal article" date="2018" name="Front. Microbiol.">
        <title>Genomic and genetic insights into a cosmopolitan fungus, Paecilomyces variotii (Eurotiales).</title>
        <authorList>
            <person name="Urquhart A.S."/>
            <person name="Mondo S.J."/>
            <person name="Makela M.R."/>
            <person name="Hane J.K."/>
            <person name="Wiebenga A."/>
            <person name="He G."/>
            <person name="Mihaltcheva S."/>
            <person name="Pangilinan J."/>
            <person name="Lipzen A."/>
            <person name="Barry K."/>
            <person name="de Vries R.P."/>
            <person name="Grigoriev I.V."/>
            <person name="Idnurm A."/>
        </authorList>
    </citation>
    <scope>NUCLEOTIDE SEQUENCE [LARGE SCALE GENOMIC DNA]</scope>
    <source>
        <strain evidence="2 3">CBS 101075</strain>
    </source>
</reference>
<dbReference type="EMBL" id="RCNU01000021">
    <property type="protein sequence ID" value="RWQ91384.1"/>
    <property type="molecule type" value="Genomic_DNA"/>
</dbReference>
<comment type="caution">
    <text evidence="2">The sequence shown here is derived from an EMBL/GenBank/DDBJ whole genome shotgun (WGS) entry which is preliminary data.</text>
</comment>
<evidence type="ECO:0000256" key="1">
    <source>
        <dbReference type="SAM" id="MobiDB-lite"/>
    </source>
</evidence>
<dbReference type="Proteomes" id="UP000283841">
    <property type="component" value="Unassembled WGS sequence"/>
</dbReference>
<feature type="compositionally biased region" description="Basic and acidic residues" evidence="1">
    <location>
        <begin position="1"/>
        <end position="15"/>
    </location>
</feature>
<dbReference type="VEuPathDB" id="FungiDB:C8Q69DRAFT_188067"/>
<evidence type="ECO:0000313" key="2">
    <source>
        <dbReference type="EMBL" id="RWQ91384.1"/>
    </source>
</evidence>
<organism evidence="2 3">
    <name type="scientific">Byssochlamys spectabilis</name>
    <name type="common">Paecilomyces variotii</name>
    <dbReference type="NCBI Taxonomy" id="264951"/>
    <lineage>
        <taxon>Eukaryota</taxon>
        <taxon>Fungi</taxon>
        <taxon>Dikarya</taxon>
        <taxon>Ascomycota</taxon>
        <taxon>Pezizomycotina</taxon>
        <taxon>Eurotiomycetes</taxon>
        <taxon>Eurotiomycetidae</taxon>
        <taxon>Eurotiales</taxon>
        <taxon>Thermoascaceae</taxon>
        <taxon>Paecilomyces</taxon>
    </lineage>
</organism>
<dbReference type="RefSeq" id="XP_028481029.1">
    <property type="nucleotide sequence ID" value="XM_028625944.1"/>
</dbReference>
<protein>
    <recommendedName>
        <fullName evidence="4">SMP domain-containing protein</fullName>
    </recommendedName>
</protein>
<feature type="region of interest" description="Disordered" evidence="1">
    <location>
        <begin position="108"/>
        <end position="132"/>
    </location>
</feature>
<dbReference type="GeneID" id="39595221"/>
<name>A0A443HHV3_BYSSP</name>
<accession>A0A443HHV3</accession>
<keyword evidence="3" id="KW-1185">Reference proteome</keyword>
<proteinExistence type="predicted"/>
<feature type="region of interest" description="Disordered" evidence="1">
    <location>
        <begin position="1"/>
        <end position="62"/>
    </location>
</feature>
<dbReference type="AlphaFoldDB" id="A0A443HHV3"/>
<evidence type="ECO:0008006" key="4">
    <source>
        <dbReference type="Google" id="ProtNLM"/>
    </source>
</evidence>